<feature type="compositionally biased region" description="Gly residues" evidence="6">
    <location>
        <begin position="354"/>
        <end position="366"/>
    </location>
</feature>
<dbReference type="Proteomes" id="UP000184550">
    <property type="component" value="Unassembled WGS sequence"/>
</dbReference>
<evidence type="ECO:0000256" key="4">
    <source>
        <dbReference type="ARBA" id="ARBA00022989"/>
    </source>
</evidence>
<evidence type="ECO:0000256" key="1">
    <source>
        <dbReference type="ARBA" id="ARBA00004141"/>
    </source>
</evidence>
<dbReference type="AlphaFoldDB" id="A0A7Z9BQ85"/>
<feature type="transmembrane region" description="Helical" evidence="7">
    <location>
        <begin position="304"/>
        <end position="324"/>
    </location>
</feature>
<dbReference type="EMBL" id="CZCU02000144">
    <property type="protein sequence ID" value="VXD20118.1"/>
    <property type="molecule type" value="Genomic_DNA"/>
</dbReference>
<feature type="transmembrane region" description="Helical" evidence="7">
    <location>
        <begin position="201"/>
        <end position="234"/>
    </location>
</feature>
<protein>
    <recommendedName>
        <fullName evidence="10">Permease</fullName>
    </recommendedName>
</protein>
<dbReference type="InterPro" id="IPR002549">
    <property type="entry name" value="AI-2E-like"/>
</dbReference>
<evidence type="ECO:0000256" key="6">
    <source>
        <dbReference type="SAM" id="MobiDB-lite"/>
    </source>
</evidence>
<feature type="transmembrane region" description="Helical" evidence="7">
    <location>
        <begin position="240"/>
        <end position="259"/>
    </location>
</feature>
<feature type="transmembrane region" description="Helical" evidence="7">
    <location>
        <begin position="266"/>
        <end position="284"/>
    </location>
</feature>
<name>A0A7Z9BQ85_9CYAN</name>
<keyword evidence="5 7" id="KW-0472">Membrane</keyword>
<comment type="subcellular location">
    <subcellularLocation>
        <location evidence="1">Membrane</location>
        <topology evidence="1">Multi-pass membrane protein</topology>
    </subcellularLocation>
</comment>
<dbReference type="OrthoDB" id="506451at2"/>
<dbReference type="Pfam" id="PF01594">
    <property type="entry name" value="AI-2E_transport"/>
    <property type="match status" value="1"/>
</dbReference>
<evidence type="ECO:0000256" key="2">
    <source>
        <dbReference type="ARBA" id="ARBA00009773"/>
    </source>
</evidence>
<dbReference type="PANTHER" id="PTHR21716:SF62">
    <property type="entry name" value="TRANSPORT PROTEIN YDBI-RELATED"/>
    <property type="match status" value="1"/>
</dbReference>
<evidence type="ECO:0000256" key="5">
    <source>
        <dbReference type="ARBA" id="ARBA00023136"/>
    </source>
</evidence>
<dbReference type="GO" id="GO:0016020">
    <property type="term" value="C:membrane"/>
    <property type="evidence" value="ECO:0007669"/>
    <property type="project" value="UniProtKB-SubCell"/>
</dbReference>
<gene>
    <name evidence="8" type="ORF">PL8927_680054</name>
</gene>
<feature type="transmembrane region" description="Helical" evidence="7">
    <location>
        <begin position="140"/>
        <end position="165"/>
    </location>
</feature>
<evidence type="ECO:0000313" key="9">
    <source>
        <dbReference type="Proteomes" id="UP000184550"/>
    </source>
</evidence>
<dbReference type="PANTHER" id="PTHR21716">
    <property type="entry name" value="TRANSMEMBRANE PROTEIN"/>
    <property type="match status" value="1"/>
</dbReference>
<comment type="caution">
    <text evidence="8">The sequence shown here is derived from an EMBL/GenBank/DDBJ whole genome shotgun (WGS) entry which is preliminary data.</text>
</comment>
<accession>A0A7Z9BQ85</accession>
<comment type="similarity">
    <text evidence="2">Belongs to the autoinducer-2 exporter (AI-2E) (TC 2.A.86) family.</text>
</comment>
<evidence type="ECO:0000256" key="3">
    <source>
        <dbReference type="ARBA" id="ARBA00022692"/>
    </source>
</evidence>
<feature type="region of interest" description="Disordered" evidence="6">
    <location>
        <begin position="344"/>
        <end position="366"/>
    </location>
</feature>
<evidence type="ECO:0000313" key="8">
    <source>
        <dbReference type="EMBL" id="VXD20118.1"/>
    </source>
</evidence>
<keyword evidence="3 7" id="KW-0812">Transmembrane</keyword>
<proteinExistence type="inferred from homology"/>
<evidence type="ECO:0000256" key="7">
    <source>
        <dbReference type="SAM" id="Phobius"/>
    </source>
</evidence>
<evidence type="ECO:0008006" key="10">
    <source>
        <dbReference type="Google" id="ProtNLM"/>
    </source>
</evidence>
<keyword evidence="9" id="KW-1185">Reference proteome</keyword>
<dbReference type="GO" id="GO:0055085">
    <property type="term" value="P:transmembrane transport"/>
    <property type="evidence" value="ECO:0007669"/>
    <property type="project" value="TreeGrafter"/>
</dbReference>
<feature type="transmembrane region" description="Helical" evidence="7">
    <location>
        <begin position="56"/>
        <end position="76"/>
    </location>
</feature>
<dbReference type="RefSeq" id="WP_083622901.1">
    <property type="nucleotide sequence ID" value="NZ_LR734874.1"/>
</dbReference>
<reference evidence="8" key="1">
    <citation type="submission" date="2019-10" db="EMBL/GenBank/DDBJ databases">
        <authorList>
            <consortium name="Genoscope - CEA"/>
            <person name="William W."/>
        </authorList>
    </citation>
    <scope>NUCLEOTIDE SEQUENCE [LARGE SCALE GENOMIC DNA]</scope>
    <source>
        <strain evidence="8">BBR_PRJEB10992</strain>
    </source>
</reference>
<keyword evidence="4 7" id="KW-1133">Transmembrane helix</keyword>
<sequence>MKLADWIGFLCLVIALIILWQFRQILLLLFTSVVLSIAVNSLVRRIQRFGLKRGRAVLLSLALIVVMGAVLISVVLPPFLDQFQELIKLVPVGYDKLLIWLNGLAKNPPSWLPDLNVELPNVTQLAAQAGPFAQKLLGNFFAFFSNSIGNFLQFLLLLIFALMLLADPSSYRRGLVRLFPSFYRHRADYILSKCETTLLQWMGGIVITSTFVAILSAIGLLILGIPFVFAHALLAGMFNFVPNIGPTASVIFPVSVALLDTPWKALAVIILYVIIQNLESYWFSPLVMQKQVDLLPAITLTAQIFFASFFGVLGLVLALPLTVVSKTWIEELLLTDLLDQWGSEGTGNREQGTEGAGGVGEGGGNN</sequence>
<organism evidence="8 9">
    <name type="scientific">Planktothrix serta PCC 8927</name>
    <dbReference type="NCBI Taxonomy" id="671068"/>
    <lineage>
        <taxon>Bacteria</taxon>
        <taxon>Bacillati</taxon>
        <taxon>Cyanobacteriota</taxon>
        <taxon>Cyanophyceae</taxon>
        <taxon>Oscillatoriophycideae</taxon>
        <taxon>Oscillatoriales</taxon>
        <taxon>Microcoleaceae</taxon>
        <taxon>Planktothrix</taxon>
    </lineage>
</organism>
<feature type="transmembrane region" description="Helical" evidence="7">
    <location>
        <begin position="6"/>
        <end position="35"/>
    </location>
</feature>